<proteinExistence type="predicted"/>
<sequence>MTSGTAAPAATPSLPSPSGASQEVPGPGVPKVAVPLDTDRFKSAPCSALTAAQVTELFGREITAKPDIEGPGGPGCSWDPVDGSRASVNVLFTTVDDLGLTSVYREQGKAYKFFQPLDPVDGYPVVAYGTSDARSTGRCSVAVGTSDRSTVDITIFQSQAKIGTTDPCQVARTVAEKVVASLKGTS</sequence>
<evidence type="ECO:0008006" key="4">
    <source>
        <dbReference type="Google" id="ProtNLM"/>
    </source>
</evidence>
<protein>
    <recommendedName>
        <fullName evidence="4">DUF3558 domain-containing protein</fullName>
    </recommendedName>
</protein>
<reference evidence="3" key="1">
    <citation type="submission" date="2016-11" db="EMBL/GenBank/DDBJ databases">
        <authorList>
            <person name="Varghese N."/>
            <person name="Submissions S."/>
        </authorList>
    </citation>
    <scope>NUCLEOTIDE SEQUENCE [LARGE SCALE GENOMIC DNA]</scope>
    <source>
        <strain evidence="3">DSM 44671</strain>
    </source>
</reference>
<dbReference type="STRING" id="546364.SAMN04489730_7546"/>
<evidence type="ECO:0000256" key="1">
    <source>
        <dbReference type="SAM" id="MobiDB-lite"/>
    </source>
</evidence>
<dbReference type="InterPro" id="IPR024520">
    <property type="entry name" value="DUF3558"/>
</dbReference>
<accession>A0A1K1T181</accession>
<dbReference type="EMBL" id="FPJG01000006">
    <property type="protein sequence ID" value="SFW90393.1"/>
    <property type="molecule type" value="Genomic_DNA"/>
</dbReference>
<organism evidence="2 3">
    <name type="scientific">Amycolatopsis australiensis</name>
    <dbReference type="NCBI Taxonomy" id="546364"/>
    <lineage>
        <taxon>Bacteria</taxon>
        <taxon>Bacillati</taxon>
        <taxon>Actinomycetota</taxon>
        <taxon>Actinomycetes</taxon>
        <taxon>Pseudonocardiales</taxon>
        <taxon>Pseudonocardiaceae</taxon>
        <taxon>Amycolatopsis</taxon>
    </lineage>
</organism>
<keyword evidence="3" id="KW-1185">Reference proteome</keyword>
<gene>
    <name evidence="2" type="ORF">SAMN04489730_7546</name>
</gene>
<dbReference type="Pfam" id="PF12079">
    <property type="entry name" value="DUF3558"/>
    <property type="match status" value="1"/>
</dbReference>
<name>A0A1K1T181_9PSEU</name>
<feature type="region of interest" description="Disordered" evidence="1">
    <location>
        <begin position="1"/>
        <end position="32"/>
    </location>
</feature>
<dbReference type="OrthoDB" id="3678908at2"/>
<evidence type="ECO:0000313" key="2">
    <source>
        <dbReference type="EMBL" id="SFW90393.1"/>
    </source>
</evidence>
<dbReference type="Proteomes" id="UP000182740">
    <property type="component" value="Unassembled WGS sequence"/>
</dbReference>
<dbReference type="AlphaFoldDB" id="A0A1K1T181"/>
<evidence type="ECO:0000313" key="3">
    <source>
        <dbReference type="Proteomes" id="UP000182740"/>
    </source>
</evidence>